<dbReference type="InterPro" id="IPR003593">
    <property type="entry name" value="AAA+_ATPase"/>
</dbReference>
<dbReference type="SMART" id="SM00382">
    <property type="entry name" value="AAA"/>
    <property type="match status" value="1"/>
</dbReference>
<dbReference type="InterPro" id="IPR050388">
    <property type="entry name" value="ABC_Ni/Peptide_Import"/>
</dbReference>
<evidence type="ECO:0000256" key="1">
    <source>
        <dbReference type="ARBA" id="ARBA00004417"/>
    </source>
</evidence>
<dbReference type="PROSITE" id="PS50893">
    <property type="entry name" value="ABC_TRANSPORTER_2"/>
    <property type="match status" value="1"/>
</dbReference>
<dbReference type="RefSeq" id="WP_074970683.1">
    <property type="nucleotide sequence ID" value="NZ_CBCRYP010000061.1"/>
</dbReference>
<keyword evidence="10" id="KW-1185">Reference proteome</keyword>
<dbReference type="CDD" id="cd03257">
    <property type="entry name" value="ABC_NikE_OppD_transporters"/>
    <property type="match status" value="1"/>
</dbReference>
<protein>
    <submittedName>
        <fullName evidence="9">Peptide/nickel transport system ATP-binding protein</fullName>
    </submittedName>
</protein>
<dbReference type="InterPro" id="IPR003439">
    <property type="entry name" value="ABC_transporter-like_ATP-bd"/>
</dbReference>
<dbReference type="GO" id="GO:0005524">
    <property type="term" value="F:ATP binding"/>
    <property type="evidence" value="ECO:0007669"/>
    <property type="project" value="UniProtKB-KW"/>
</dbReference>
<keyword evidence="7" id="KW-0472">Membrane</keyword>
<keyword evidence="3" id="KW-0813">Transport</keyword>
<dbReference type="Proteomes" id="UP000183635">
    <property type="component" value="Unassembled WGS sequence"/>
</dbReference>
<evidence type="ECO:0000256" key="4">
    <source>
        <dbReference type="ARBA" id="ARBA00022475"/>
    </source>
</evidence>
<dbReference type="Gene3D" id="3.40.50.300">
    <property type="entry name" value="P-loop containing nucleotide triphosphate hydrolases"/>
    <property type="match status" value="1"/>
</dbReference>
<dbReference type="STRING" id="34004.SAMN04488021_14922"/>
<keyword evidence="6 9" id="KW-0067">ATP-binding</keyword>
<keyword evidence="4" id="KW-1003">Cell membrane</keyword>
<organism evidence="9 10">
    <name type="scientific">Paracoccus aminovorans</name>
    <dbReference type="NCBI Taxonomy" id="34004"/>
    <lineage>
        <taxon>Bacteria</taxon>
        <taxon>Pseudomonadati</taxon>
        <taxon>Pseudomonadota</taxon>
        <taxon>Alphaproteobacteria</taxon>
        <taxon>Rhodobacterales</taxon>
        <taxon>Paracoccaceae</taxon>
        <taxon>Paracoccus</taxon>
    </lineage>
</organism>
<gene>
    <name evidence="9" type="ORF">SAMN04488021_14922</name>
</gene>
<evidence type="ECO:0000259" key="8">
    <source>
        <dbReference type="PROSITE" id="PS50893"/>
    </source>
</evidence>
<dbReference type="PANTHER" id="PTHR43297">
    <property type="entry name" value="OLIGOPEPTIDE TRANSPORT ATP-BINDING PROTEIN APPD"/>
    <property type="match status" value="1"/>
</dbReference>
<dbReference type="EMBL" id="FOPU01000049">
    <property type="protein sequence ID" value="SFH98940.1"/>
    <property type="molecule type" value="Genomic_DNA"/>
</dbReference>
<evidence type="ECO:0000256" key="3">
    <source>
        <dbReference type="ARBA" id="ARBA00022448"/>
    </source>
</evidence>
<proteinExistence type="inferred from homology"/>
<evidence type="ECO:0000313" key="9">
    <source>
        <dbReference type="EMBL" id="SFH98940.1"/>
    </source>
</evidence>
<dbReference type="GO" id="GO:0016887">
    <property type="term" value="F:ATP hydrolysis activity"/>
    <property type="evidence" value="ECO:0007669"/>
    <property type="project" value="InterPro"/>
</dbReference>
<evidence type="ECO:0000256" key="2">
    <source>
        <dbReference type="ARBA" id="ARBA00005417"/>
    </source>
</evidence>
<evidence type="ECO:0000313" key="10">
    <source>
        <dbReference type="Proteomes" id="UP000183635"/>
    </source>
</evidence>
<dbReference type="PROSITE" id="PS00211">
    <property type="entry name" value="ABC_TRANSPORTER_1"/>
    <property type="match status" value="1"/>
</dbReference>
<dbReference type="PANTHER" id="PTHR43297:SF2">
    <property type="entry name" value="DIPEPTIDE TRANSPORT ATP-BINDING PROTEIN DPPD"/>
    <property type="match status" value="1"/>
</dbReference>
<reference evidence="9 10" key="1">
    <citation type="submission" date="2016-10" db="EMBL/GenBank/DDBJ databases">
        <authorList>
            <person name="de Groot N.N."/>
        </authorList>
    </citation>
    <scope>NUCLEOTIDE SEQUENCE [LARGE SCALE GENOMIC DNA]</scope>
    <source>
        <strain evidence="9 10">DSM 8537</strain>
    </source>
</reference>
<dbReference type="InterPro" id="IPR017871">
    <property type="entry name" value="ABC_transporter-like_CS"/>
</dbReference>
<dbReference type="AlphaFoldDB" id="A0A1I3EJB4"/>
<dbReference type="GO" id="GO:0005886">
    <property type="term" value="C:plasma membrane"/>
    <property type="evidence" value="ECO:0007669"/>
    <property type="project" value="UniProtKB-SubCell"/>
</dbReference>
<dbReference type="InterPro" id="IPR027417">
    <property type="entry name" value="P-loop_NTPase"/>
</dbReference>
<feature type="domain" description="ABC transporter" evidence="8">
    <location>
        <begin position="4"/>
        <end position="254"/>
    </location>
</feature>
<evidence type="ECO:0000256" key="6">
    <source>
        <dbReference type="ARBA" id="ARBA00022840"/>
    </source>
</evidence>
<evidence type="ECO:0000256" key="7">
    <source>
        <dbReference type="ARBA" id="ARBA00023136"/>
    </source>
</evidence>
<evidence type="ECO:0000256" key="5">
    <source>
        <dbReference type="ARBA" id="ARBA00022741"/>
    </source>
</evidence>
<name>A0A1I3EJB4_9RHOB</name>
<accession>A0A1I3EJB4</accession>
<comment type="subcellular location">
    <subcellularLocation>
        <location evidence="1">Cell inner membrane</location>
        <topology evidence="1">Peripheral membrane protein</topology>
    </subcellularLocation>
</comment>
<sequence>MTLLAVENLRVSAPSRELVHGVSFALAPGERLGLVGESGSGKSLTAMAVVGLLATGLRTDGSILLDGRQVVGQPDRRIVPLRGAVASVVFQDPRAALDPLMRLGRQLAEPIRRRAAREGRSLTARALRDEQARWLDRVAIADSRRILNAYPHEVSGGQRQRIAIAMALACGPRLLIADEPTTALDVTTQAEVLDLLDDLVRAEGLALLFISHDLPVVARIADRVIVMRQGEMVEEGPAARVFSQPQHDYTKMLVGAARRLQAALTGDALP</sequence>
<dbReference type="SUPFAM" id="SSF52540">
    <property type="entry name" value="P-loop containing nucleoside triphosphate hydrolases"/>
    <property type="match status" value="1"/>
</dbReference>
<comment type="similarity">
    <text evidence="2">Belongs to the ABC transporter superfamily.</text>
</comment>
<keyword evidence="5" id="KW-0547">Nucleotide-binding</keyword>
<dbReference type="Pfam" id="PF00005">
    <property type="entry name" value="ABC_tran"/>
    <property type="match status" value="1"/>
</dbReference>
<dbReference type="OrthoDB" id="9815712at2"/>